<evidence type="ECO:0000313" key="4">
    <source>
        <dbReference type="EMBL" id="GAH77260.1"/>
    </source>
</evidence>
<dbReference type="PANTHER" id="PTHR43278">
    <property type="entry name" value="NAD(P)H-DEPENDENT FMN-CONTAINING OXIDOREDUCTASE YWQN-RELATED"/>
    <property type="match status" value="1"/>
</dbReference>
<evidence type="ECO:0000259" key="3">
    <source>
        <dbReference type="Pfam" id="PF03358"/>
    </source>
</evidence>
<reference evidence="4" key="1">
    <citation type="journal article" date="2014" name="Front. Microbiol.">
        <title>High frequency of phylogenetically diverse reductive dehalogenase-homologous genes in deep subseafloor sedimentary metagenomes.</title>
        <authorList>
            <person name="Kawai M."/>
            <person name="Futagami T."/>
            <person name="Toyoda A."/>
            <person name="Takaki Y."/>
            <person name="Nishi S."/>
            <person name="Hori S."/>
            <person name="Arai W."/>
            <person name="Tsubouchi T."/>
            <person name="Morono Y."/>
            <person name="Uchiyama I."/>
            <person name="Ito T."/>
            <person name="Fujiyama A."/>
            <person name="Inagaki F."/>
            <person name="Takami H."/>
        </authorList>
    </citation>
    <scope>NUCLEOTIDE SEQUENCE</scope>
    <source>
        <strain evidence="4">Expedition CK06-06</strain>
    </source>
</reference>
<accession>X1J6U7</accession>
<dbReference type="Gene3D" id="3.40.50.360">
    <property type="match status" value="1"/>
</dbReference>
<feature type="domain" description="NADPH-dependent FMN reductase-like" evidence="3">
    <location>
        <begin position="10"/>
        <end position="114"/>
    </location>
</feature>
<evidence type="ECO:0000256" key="1">
    <source>
        <dbReference type="ARBA" id="ARBA00022630"/>
    </source>
</evidence>
<evidence type="ECO:0000256" key="2">
    <source>
        <dbReference type="ARBA" id="ARBA00022643"/>
    </source>
</evidence>
<dbReference type="AlphaFoldDB" id="X1J6U7"/>
<sequence>MAEEIEKNLIKILGICGSPRKNRSCDFLVEEALKGAKETDETIEIEKIYLVDYKLEQCTGCDQCLREPYECPLSENDDFKKLEEKILSADAIFIAAPCYFGSVSGLTKVFIDRSRPW</sequence>
<keyword evidence="1" id="KW-0285">Flavoprotein</keyword>
<dbReference type="InterPro" id="IPR029039">
    <property type="entry name" value="Flavoprotein-like_sf"/>
</dbReference>
<gene>
    <name evidence="4" type="ORF">S03H2_62398</name>
</gene>
<dbReference type="InterPro" id="IPR005025">
    <property type="entry name" value="FMN_Rdtase-like_dom"/>
</dbReference>
<comment type="caution">
    <text evidence="4">The sequence shown here is derived from an EMBL/GenBank/DDBJ whole genome shotgun (WGS) entry which is preliminary data.</text>
</comment>
<dbReference type="PANTHER" id="PTHR43278:SF1">
    <property type="entry name" value="IRON-SULFUR FLAVOPROTEIN MJ1083"/>
    <property type="match status" value="1"/>
</dbReference>
<name>X1J6U7_9ZZZZ</name>
<organism evidence="4">
    <name type="scientific">marine sediment metagenome</name>
    <dbReference type="NCBI Taxonomy" id="412755"/>
    <lineage>
        <taxon>unclassified sequences</taxon>
        <taxon>metagenomes</taxon>
        <taxon>ecological metagenomes</taxon>
    </lineage>
</organism>
<dbReference type="SUPFAM" id="SSF52218">
    <property type="entry name" value="Flavoproteins"/>
    <property type="match status" value="1"/>
</dbReference>
<dbReference type="GO" id="GO:0016491">
    <property type="term" value="F:oxidoreductase activity"/>
    <property type="evidence" value="ECO:0007669"/>
    <property type="project" value="InterPro"/>
</dbReference>
<proteinExistence type="predicted"/>
<feature type="non-terminal residue" evidence="4">
    <location>
        <position position="117"/>
    </location>
</feature>
<dbReference type="InterPro" id="IPR051796">
    <property type="entry name" value="ISF_SsuE-like"/>
</dbReference>
<dbReference type="EMBL" id="BARU01040356">
    <property type="protein sequence ID" value="GAH77260.1"/>
    <property type="molecule type" value="Genomic_DNA"/>
</dbReference>
<keyword evidence="2" id="KW-0288">FMN</keyword>
<protein>
    <recommendedName>
        <fullName evidence="3">NADPH-dependent FMN reductase-like domain-containing protein</fullName>
    </recommendedName>
</protein>
<dbReference type="Pfam" id="PF03358">
    <property type="entry name" value="FMN_red"/>
    <property type="match status" value="1"/>
</dbReference>